<keyword evidence="2" id="KW-1185">Reference proteome</keyword>
<dbReference type="EMBL" id="JADGJQ010000154">
    <property type="protein sequence ID" value="KAJ3166813.1"/>
    <property type="molecule type" value="Genomic_DNA"/>
</dbReference>
<evidence type="ECO:0000313" key="2">
    <source>
        <dbReference type="Proteomes" id="UP001212152"/>
    </source>
</evidence>
<evidence type="ECO:0000313" key="1">
    <source>
        <dbReference type="EMBL" id="KAJ3166813.1"/>
    </source>
</evidence>
<protein>
    <submittedName>
        <fullName evidence="1">Uncharacterized protein</fullName>
    </submittedName>
</protein>
<organism evidence="1 2">
    <name type="scientific">Geranomyces variabilis</name>
    <dbReference type="NCBI Taxonomy" id="109894"/>
    <lineage>
        <taxon>Eukaryota</taxon>
        <taxon>Fungi</taxon>
        <taxon>Fungi incertae sedis</taxon>
        <taxon>Chytridiomycota</taxon>
        <taxon>Chytridiomycota incertae sedis</taxon>
        <taxon>Chytridiomycetes</taxon>
        <taxon>Spizellomycetales</taxon>
        <taxon>Powellomycetaceae</taxon>
        <taxon>Geranomyces</taxon>
    </lineage>
</organism>
<reference evidence="1" key="1">
    <citation type="submission" date="2020-05" db="EMBL/GenBank/DDBJ databases">
        <title>Phylogenomic resolution of chytrid fungi.</title>
        <authorList>
            <person name="Stajich J.E."/>
            <person name="Amses K."/>
            <person name="Simmons R."/>
            <person name="Seto K."/>
            <person name="Myers J."/>
            <person name="Bonds A."/>
            <person name="Quandt C.A."/>
            <person name="Barry K."/>
            <person name="Liu P."/>
            <person name="Grigoriev I."/>
            <person name="Longcore J.E."/>
            <person name="James T.Y."/>
        </authorList>
    </citation>
    <scope>NUCLEOTIDE SEQUENCE</scope>
    <source>
        <strain evidence="1">JEL0379</strain>
    </source>
</reference>
<accession>A0AAD5TCE4</accession>
<gene>
    <name evidence="1" type="ORF">HDU87_001900</name>
</gene>
<dbReference type="Gene3D" id="3.20.20.80">
    <property type="entry name" value="Glycosidases"/>
    <property type="match status" value="1"/>
</dbReference>
<dbReference type="AlphaFoldDB" id="A0AAD5TCE4"/>
<dbReference type="Proteomes" id="UP001212152">
    <property type="component" value="Unassembled WGS sequence"/>
</dbReference>
<sequence length="150" mass="16102">MEAAGVMSSPNIDVFSDHYYNAMGTNDWLGRAVNGSDIFANRAQKVYYIGEFGFGGQVTCAHLLDQVVPNKQISGAGPLDLASNADEIMTVKQFHTAAAQINGIAEMIPFPPPAAPYMKNITDASRLTWIGSAGPRPTKCGERIQKRLGA</sequence>
<proteinExistence type="predicted"/>
<name>A0AAD5TCE4_9FUNG</name>
<comment type="caution">
    <text evidence="1">The sequence shown here is derived from an EMBL/GenBank/DDBJ whole genome shotgun (WGS) entry which is preliminary data.</text>
</comment>